<keyword evidence="2" id="KW-0812">Transmembrane</keyword>
<dbReference type="AlphaFoldDB" id="A0A9P6EJ69"/>
<keyword evidence="4" id="KW-1185">Reference proteome</keyword>
<evidence type="ECO:0000256" key="2">
    <source>
        <dbReference type="SAM" id="Phobius"/>
    </source>
</evidence>
<evidence type="ECO:0000256" key="1">
    <source>
        <dbReference type="SAM" id="MobiDB-lite"/>
    </source>
</evidence>
<sequence>MCVWRENMGDDQAPLVKHLIGLDKIISSLLLVVGLVYFVKVTCCFLNWGQNVEENWKILIDQYYKDSEVQLRQASSLSDIKTTPQKIRRVPQLGSLLTPPPSGATTPQVNVQPATPGSMTPRYSPSRIPTTRALRRLETPESPSGYSPSEQEEPLENEQSCASDTTTPLSPLLMAGGLLLELDKTLNNSATKAASLNNRQFADPLSRSSSVDRHPFNFSPEDFGSSNGEEPESQHRVRRTHTNRLTSLPSPSSANGASLTPTRSY</sequence>
<feature type="transmembrane region" description="Helical" evidence="2">
    <location>
        <begin position="25"/>
        <end position="48"/>
    </location>
</feature>
<feature type="compositionally biased region" description="Polar residues" evidence="1">
    <location>
        <begin position="103"/>
        <end position="129"/>
    </location>
</feature>
<evidence type="ECO:0000313" key="4">
    <source>
        <dbReference type="Proteomes" id="UP000807306"/>
    </source>
</evidence>
<feature type="region of interest" description="Disordered" evidence="1">
    <location>
        <begin position="89"/>
        <end position="169"/>
    </location>
</feature>
<keyword evidence="2" id="KW-0472">Membrane</keyword>
<organism evidence="3 4">
    <name type="scientific">Crepidotus variabilis</name>
    <dbReference type="NCBI Taxonomy" id="179855"/>
    <lineage>
        <taxon>Eukaryota</taxon>
        <taxon>Fungi</taxon>
        <taxon>Dikarya</taxon>
        <taxon>Basidiomycota</taxon>
        <taxon>Agaricomycotina</taxon>
        <taxon>Agaricomycetes</taxon>
        <taxon>Agaricomycetidae</taxon>
        <taxon>Agaricales</taxon>
        <taxon>Agaricineae</taxon>
        <taxon>Crepidotaceae</taxon>
        <taxon>Crepidotus</taxon>
    </lineage>
</organism>
<dbReference type="Proteomes" id="UP000807306">
    <property type="component" value="Unassembled WGS sequence"/>
</dbReference>
<feature type="compositionally biased region" description="Polar residues" evidence="1">
    <location>
        <begin position="157"/>
        <end position="167"/>
    </location>
</feature>
<comment type="caution">
    <text evidence="3">The sequence shown here is derived from an EMBL/GenBank/DDBJ whole genome shotgun (WGS) entry which is preliminary data.</text>
</comment>
<feature type="compositionally biased region" description="Polar residues" evidence="1">
    <location>
        <begin position="243"/>
        <end position="265"/>
    </location>
</feature>
<gene>
    <name evidence="3" type="ORF">CPB83DRAFT_261447</name>
</gene>
<name>A0A9P6EJ69_9AGAR</name>
<reference evidence="3" key="1">
    <citation type="submission" date="2020-11" db="EMBL/GenBank/DDBJ databases">
        <authorList>
            <consortium name="DOE Joint Genome Institute"/>
            <person name="Ahrendt S."/>
            <person name="Riley R."/>
            <person name="Andreopoulos W."/>
            <person name="Labutti K."/>
            <person name="Pangilinan J."/>
            <person name="Ruiz-Duenas F.J."/>
            <person name="Barrasa J.M."/>
            <person name="Sanchez-Garcia M."/>
            <person name="Camarero S."/>
            <person name="Miyauchi S."/>
            <person name="Serrano A."/>
            <person name="Linde D."/>
            <person name="Babiker R."/>
            <person name="Drula E."/>
            <person name="Ayuso-Fernandez I."/>
            <person name="Pacheco R."/>
            <person name="Padilla G."/>
            <person name="Ferreira P."/>
            <person name="Barriuso J."/>
            <person name="Kellner H."/>
            <person name="Castanera R."/>
            <person name="Alfaro M."/>
            <person name="Ramirez L."/>
            <person name="Pisabarro A.G."/>
            <person name="Kuo A."/>
            <person name="Tritt A."/>
            <person name="Lipzen A."/>
            <person name="He G."/>
            <person name="Yan M."/>
            <person name="Ng V."/>
            <person name="Cullen D."/>
            <person name="Martin F."/>
            <person name="Rosso M.-N."/>
            <person name="Henrissat B."/>
            <person name="Hibbett D."/>
            <person name="Martinez A.T."/>
            <person name="Grigoriev I.V."/>
        </authorList>
    </citation>
    <scope>NUCLEOTIDE SEQUENCE</scope>
    <source>
        <strain evidence="3">CBS 506.95</strain>
    </source>
</reference>
<feature type="region of interest" description="Disordered" evidence="1">
    <location>
        <begin position="205"/>
        <end position="265"/>
    </location>
</feature>
<proteinExistence type="predicted"/>
<protein>
    <submittedName>
        <fullName evidence="3">Uncharacterized protein</fullName>
    </submittedName>
</protein>
<keyword evidence="2" id="KW-1133">Transmembrane helix</keyword>
<evidence type="ECO:0000313" key="3">
    <source>
        <dbReference type="EMBL" id="KAF9529644.1"/>
    </source>
</evidence>
<dbReference type="EMBL" id="MU157845">
    <property type="protein sequence ID" value="KAF9529644.1"/>
    <property type="molecule type" value="Genomic_DNA"/>
</dbReference>
<accession>A0A9P6EJ69</accession>